<accession>A0ABR8Q9Y1</accession>
<dbReference type="Proteomes" id="UP000604241">
    <property type="component" value="Unassembled WGS sequence"/>
</dbReference>
<feature type="transmembrane region" description="Helical" evidence="1">
    <location>
        <begin position="309"/>
        <end position="330"/>
    </location>
</feature>
<feature type="transmembrane region" description="Helical" evidence="1">
    <location>
        <begin position="216"/>
        <end position="235"/>
    </location>
</feature>
<evidence type="ECO:0000313" key="2">
    <source>
        <dbReference type="EMBL" id="MBD7917236.1"/>
    </source>
</evidence>
<sequence length="488" mass="50177">MTPVAPPLPRRTLPAYVAVPAGALVVVVVTAAALLAPLVVAGAAGLTGLVALFWRHPRAGLLTTVVSALLVTQLGAAGGALDEGMIVVGAAVVTVRRLVREGHVVRFPGILWFAAFGLAGVASSLLHDVPTTLWLQGGLLLLKAVLVGHTAAQLHWGDLELARIVRAGTVVAVVLVVTGALNVAFPGPWTALVAQSTPEMHGPLAAVVGPFRLPAAYGRIAVILAAATLTYQLVVRASARGYALALALSGLSLLTFRVKSFVGLVLATAGVVLRAGRPWVVRLALVALPAVLLVVGPTAWRYVVDDVQLYYGGGYSARALLTAGGLALAARDFPLGAGLGRYGSATAAEHYSPEYVSLGFEHVWGLGRAEGWGAFLLDTQWPALLGETGWLGAACYAAGTLCALAMLLRRVRADESALTRWLRISGVCCLALVLLDSVGAAAFSSPPSYVLIHLAPGIVASMRADARAGAAAGARSHVAPRTPVEVAA</sequence>
<organism evidence="2 3">
    <name type="scientific">Cellulomonas avistercoris</name>
    <dbReference type="NCBI Taxonomy" id="2762242"/>
    <lineage>
        <taxon>Bacteria</taxon>
        <taxon>Bacillati</taxon>
        <taxon>Actinomycetota</taxon>
        <taxon>Actinomycetes</taxon>
        <taxon>Micrococcales</taxon>
        <taxon>Cellulomonadaceae</taxon>
        <taxon>Cellulomonas</taxon>
    </lineage>
</organism>
<feature type="transmembrane region" description="Helical" evidence="1">
    <location>
        <begin position="279"/>
        <end position="297"/>
    </location>
</feature>
<protein>
    <recommendedName>
        <fullName evidence="4">O-antigen polymerase</fullName>
    </recommendedName>
</protein>
<comment type="caution">
    <text evidence="2">The sequence shown here is derived from an EMBL/GenBank/DDBJ whole genome shotgun (WGS) entry which is preliminary data.</text>
</comment>
<evidence type="ECO:0000256" key="1">
    <source>
        <dbReference type="SAM" id="Phobius"/>
    </source>
</evidence>
<dbReference type="RefSeq" id="WP_191780192.1">
    <property type="nucleotide sequence ID" value="NZ_JACSQV010000002.1"/>
</dbReference>
<evidence type="ECO:0008006" key="4">
    <source>
        <dbReference type="Google" id="ProtNLM"/>
    </source>
</evidence>
<feature type="transmembrane region" description="Helical" evidence="1">
    <location>
        <begin position="164"/>
        <end position="185"/>
    </location>
</feature>
<feature type="transmembrane region" description="Helical" evidence="1">
    <location>
        <begin position="421"/>
        <end position="443"/>
    </location>
</feature>
<feature type="transmembrane region" description="Helical" evidence="1">
    <location>
        <begin position="390"/>
        <end position="409"/>
    </location>
</feature>
<proteinExistence type="predicted"/>
<evidence type="ECO:0000313" key="3">
    <source>
        <dbReference type="Proteomes" id="UP000604241"/>
    </source>
</evidence>
<feature type="transmembrane region" description="Helical" evidence="1">
    <location>
        <begin position="21"/>
        <end position="54"/>
    </location>
</feature>
<keyword evidence="1" id="KW-0472">Membrane</keyword>
<dbReference type="EMBL" id="JACSQV010000002">
    <property type="protein sequence ID" value="MBD7917236.1"/>
    <property type="molecule type" value="Genomic_DNA"/>
</dbReference>
<feature type="transmembrane region" description="Helical" evidence="1">
    <location>
        <begin position="107"/>
        <end position="127"/>
    </location>
</feature>
<keyword evidence="3" id="KW-1185">Reference proteome</keyword>
<reference evidence="2 3" key="1">
    <citation type="submission" date="2020-08" db="EMBL/GenBank/DDBJ databases">
        <title>A Genomic Blueprint of the Chicken Gut Microbiome.</title>
        <authorList>
            <person name="Gilroy R."/>
            <person name="Ravi A."/>
            <person name="Getino M."/>
            <person name="Pursley I."/>
            <person name="Horton D.L."/>
            <person name="Alikhan N.-F."/>
            <person name="Baker D."/>
            <person name="Gharbi K."/>
            <person name="Hall N."/>
            <person name="Watson M."/>
            <person name="Adriaenssens E.M."/>
            <person name="Foster-Nyarko E."/>
            <person name="Jarju S."/>
            <person name="Secka A."/>
            <person name="Antonio M."/>
            <person name="Oren A."/>
            <person name="Chaudhuri R."/>
            <person name="La Ragione R.M."/>
            <person name="Hildebrand F."/>
            <person name="Pallen M.J."/>
        </authorList>
    </citation>
    <scope>NUCLEOTIDE SEQUENCE [LARGE SCALE GENOMIC DNA]</scope>
    <source>
        <strain evidence="2 3">Sa3CUA2</strain>
    </source>
</reference>
<feature type="transmembrane region" description="Helical" evidence="1">
    <location>
        <begin position="242"/>
        <end position="273"/>
    </location>
</feature>
<gene>
    <name evidence="2" type="ORF">H9657_02955</name>
</gene>
<name>A0ABR8Q9Y1_9CELL</name>
<keyword evidence="1" id="KW-1133">Transmembrane helix</keyword>
<keyword evidence="1" id="KW-0812">Transmembrane</keyword>